<dbReference type="OrthoDB" id="1343633at2"/>
<dbReference type="EMBL" id="RJJX01000040">
    <property type="protein sequence ID" value="RUT72862.1"/>
    <property type="molecule type" value="Genomic_DNA"/>
</dbReference>
<dbReference type="AlphaFoldDB" id="A0A434AEU9"/>
<proteinExistence type="predicted"/>
<protein>
    <submittedName>
        <fullName evidence="1">Tetratricopeptide repeat protein</fullName>
    </submittedName>
</protein>
<dbReference type="Proteomes" id="UP000282985">
    <property type="component" value="Unassembled WGS sequence"/>
</dbReference>
<organism evidence="1 2">
    <name type="scientific">Ancylomarina longa</name>
    <dbReference type="NCBI Taxonomy" id="2487017"/>
    <lineage>
        <taxon>Bacteria</taxon>
        <taxon>Pseudomonadati</taxon>
        <taxon>Bacteroidota</taxon>
        <taxon>Bacteroidia</taxon>
        <taxon>Marinilabiliales</taxon>
        <taxon>Marinifilaceae</taxon>
        <taxon>Ancylomarina</taxon>
    </lineage>
</organism>
<reference evidence="1 2" key="1">
    <citation type="submission" date="2018-11" db="EMBL/GenBank/DDBJ databases">
        <title>Parancylomarina longa gen. nov., sp. nov., isolated from sediments of southern Okinawa.</title>
        <authorList>
            <person name="Fu T."/>
        </authorList>
    </citation>
    <scope>NUCLEOTIDE SEQUENCE [LARGE SCALE GENOMIC DNA]</scope>
    <source>
        <strain evidence="1 2">T3-2 S1-C</strain>
    </source>
</reference>
<evidence type="ECO:0000313" key="1">
    <source>
        <dbReference type="EMBL" id="RUT72862.1"/>
    </source>
</evidence>
<dbReference type="InterPro" id="IPR019734">
    <property type="entry name" value="TPR_rpt"/>
</dbReference>
<gene>
    <name evidence="1" type="ORF">DLK05_16315</name>
</gene>
<keyword evidence="2" id="KW-1185">Reference proteome</keyword>
<dbReference type="SUPFAM" id="SSF48452">
    <property type="entry name" value="TPR-like"/>
    <property type="match status" value="1"/>
</dbReference>
<dbReference type="Gene3D" id="1.25.40.10">
    <property type="entry name" value="Tetratricopeptide repeat domain"/>
    <property type="match status" value="1"/>
</dbReference>
<comment type="caution">
    <text evidence="1">The sequence shown here is derived from an EMBL/GenBank/DDBJ whole genome shotgun (WGS) entry which is preliminary data.</text>
</comment>
<dbReference type="InterPro" id="IPR011990">
    <property type="entry name" value="TPR-like_helical_dom_sf"/>
</dbReference>
<dbReference type="RefSeq" id="WP_127345028.1">
    <property type="nucleotide sequence ID" value="NZ_RJJX01000040.1"/>
</dbReference>
<name>A0A434AEU9_9BACT</name>
<evidence type="ECO:0000313" key="2">
    <source>
        <dbReference type="Proteomes" id="UP000282985"/>
    </source>
</evidence>
<dbReference type="SMART" id="SM00028">
    <property type="entry name" value="TPR"/>
    <property type="match status" value="2"/>
</dbReference>
<sequence length="298" mass="35197">MKKISLILLILIIGTNVYSQNYFENFKKYQASGDTLRQKELLEKWKQEKPNDSELYTSLFNYYFQKSRNEVLILASGTPPRGQKYLELKDSTNQVAGFISSKIDYEKSNLKLAFESIDKGIKLYPNRLDMRFGKIYVLGQIKDWRNFTNEIIVTVDYSSKNNNEWTWTLNEKRKDGKDFFLGSLQDYQMQLYNTMDDELLHNMREIAQAVLKYYPNHIESLSNSSITFLVEKKYEKALVPLKKAEEINPKDFIVLNNIAYCYKEMNDKDLAIEYYEKVVKYGDKRAIEQAKNEIEKLK</sequence>
<accession>A0A434AEU9</accession>